<keyword evidence="1" id="KW-0472">Membrane</keyword>
<evidence type="ECO:0000313" key="4">
    <source>
        <dbReference type="Proteomes" id="UP000006867"/>
    </source>
</evidence>
<dbReference type="RefSeq" id="WP_003326595.1">
    <property type="nucleotide sequence ID" value="NC_014639.1"/>
</dbReference>
<dbReference type="NCBIfam" id="NF037970">
    <property type="entry name" value="vanZ_1"/>
    <property type="match status" value="1"/>
</dbReference>
<keyword evidence="1" id="KW-0812">Transmembrane</keyword>
<dbReference type="EMBL" id="CP002207">
    <property type="protein sequence ID" value="ADP34157.1"/>
    <property type="molecule type" value="Genomic_DNA"/>
</dbReference>
<organism evidence="3 4">
    <name type="scientific">Bacillus atrophaeus (strain 1942)</name>
    <dbReference type="NCBI Taxonomy" id="720555"/>
    <lineage>
        <taxon>Bacteria</taxon>
        <taxon>Bacillati</taxon>
        <taxon>Bacillota</taxon>
        <taxon>Bacilli</taxon>
        <taxon>Bacillales</taxon>
        <taxon>Bacillaceae</taxon>
        <taxon>Bacillus</taxon>
    </lineage>
</organism>
<accession>A0ABN3ZIZ7</accession>
<sequence length="140" mass="15973">MNAFILAGWTIFILISTCTESFHDMVVSQTVAFRFRPNPDPSDFLAFDITELADPEAAIQKLGHAFSFFVLTYLLMKQWGSVKTAAAGSLAFAFFTEIVQLFFSRNGCIRDVLIDSIGIALFWLLLVFARRRKHEVYEKY</sequence>
<gene>
    <name evidence="3" type="ordered locus">BATR1942_16190</name>
</gene>
<name>A0ABN3ZIZ7_BACA1</name>
<feature type="domain" description="VanZ-like" evidence="2">
    <location>
        <begin position="9"/>
        <end position="128"/>
    </location>
</feature>
<dbReference type="GeneID" id="92914573"/>
<evidence type="ECO:0000259" key="2">
    <source>
        <dbReference type="Pfam" id="PF04892"/>
    </source>
</evidence>
<reference evidence="3 4" key="1">
    <citation type="journal article" date="2011" name="Front. Microbiol.">
        <title>Genomic signatures of strain selection and enhancement in Bacillus atrophaeus var. globigii, a historical biowarfare simulant.</title>
        <authorList>
            <person name="Gibbons H.S."/>
            <person name="Broomall S.M."/>
            <person name="McNew L.A."/>
            <person name="Daligault H."/>
            <person name="Chapman C."/>
            <person name="Bruce D."/>
            <person name="Karavis M."/>
            <person name="Krepps M."/>
            <person name="McGregor P.A."/>
            <person name="Hong C."/>
            <person name="Park K.H."/>
            <person name="Akmal A."/>
            <person name="Feldman A."/>
            <person name="Lin J.S."/>
            <person name="Chang W.E."/>
            <person name="Higgs B.W."/>
            <person name="Demirev P."/>
            <person name="Lindquist J."/>
            <person name="Liem A."/>
            <person name="Fochler E."/>
            <person name="Read T.D."/>
            <person name="Tapia R."/>
            <person name="Johnson S."/>
            <person name="Bishop-Lilly K.A."/>
            <person name="Detter C."/>
            <person name="Han C."/>
            <person name="Sozhamannan S."/>
            <person name="Rosenzweig C.N."/>
            <person name="Skowronski E.W."/>
        </authorList>
    </citation>
    <scope>NUCLEOTIDE SEQUENCE [LARGE SCALE GENOMIC DNA]</scope>
    <source>
        <strain evidence="3 4">1942</strain>
    </source>
</reference>
<protein>
    <submittedName>
        <fullName evidence="3">Integral inner membrane protein</fullName>
    </submittedName>
</protein>
<feature type="transmembrane region" description="Helical" evidence="1">
    <location>
        <begin position="85"/>
        <end position="103"/>
    </location>
</feature>
<dbReference type="Pfam" id="PF04892">
    <property type="entry name" value="VanZ"/>
    <property type="match status" value="1"/>
</dbReference>
<keyword evidence="1" id="KW-1133">Transmembrane helix</keyword>
<keyword evidence="4" id="KW-1185">Reference proteome</keyword>
<dbReference type="InterPro" id="IPR006976">
    <property type="entry name" value="VanZ-like"/>
</dbReference>
<proteinExistence type="predicted"/>
<evidence type="ECO:0000256" key="1">
    <source>
        <dbReference type="SAM" id="Phobius"/>
    </source>
</evidence>
<evidence type="ECO:0000313" key="3">
    <source>
        <dbReference type="EMBL" id="ADP34157.1"/>
    </source>
</evidence>
<feature type="transmembrane region" description="Helical" evidence="1">
    <location>
        <begin position="109"/>
        <end position="129"/>
    </location>
</feature>
<dbReference type="Proteomes" id="UP000006867">
    <property type="component" value="Chromosome"/>
</dbReference>